<evidence type="ECO:0000313" key="3">
    <source>
        <dbReference type="EMBL" id="SDR55428.1"/>
    </source>
</evidence>
<gene>
    <name evidence="3" type="ORF">SAMN05443245_7684</name>
</gene>
<organism evidence="3 4">
    <name type="scientific">Paraburkholderia fungorum</name>
    <dbReference type="NCBI Taxonomy" id="134537"/>
    <lineage>
        <taxon>Bacteria</taxon>
        <taxon>Pseudomonadati</taxon>
        <taxon>Pseudomonadota</taxon>
        <taxon>Betaproteobacteria</taxon>
        <taxon>Burkholderiales</taxon>
        <taxon>Burkholderiaceae</taxon>
        <taxon>Paraburkholderia</taxon>
    </lineage>
</organism>
<protein>
    <recommendedName>
        <fullName evidence="5">DUF4148 domain-containing protein</fullName>
    </recommendedName>
</protein>
<name>A0A1H1JZF2_9BURK</name>
<proteinExistence type="predicted"/>
<evidence type="ECO:0008006" key="5">
    <source>
        <dbReference type="Google" id="ProtNLM"/>
    </source>
</evidence>
<dbReference type="Proteomes" id="UP000183487">
    <property type="component" value="Unassembled WGS sequence"/>
</dbReference>
<evidence type="ECO:0000313" key="4">
    <source>
        <dbReference type="Proteomes" id="UP000183487"/>
    </source>
</evidence>
<sequence length="89" mass="9581">MSFKIAPYVIAIALVLPGLSFASPADQGVTRSQVRAELSQLEQAGFQPGGANIEYPRELRHAERVLRESRTATTTDNPATLVTADNQGL</sequence>
<evidence type="ECO:0000256" key="1">
    <source>
        <dbReference type="SAM" id="MobiDB-lite"/>
    </source>
</evidence>
<dbReference type="AlphaFoldDB" id="A0A1H1JZF2"/>
<dbReference type="RefSeq" id="WP_074774754.1">
    <property type="nucleotide sequence ID" value="NZ_FNKP01000004.1"/>
</dbReference>
<dbReference type="OrthoDB" id="9104200at2"/>
<keyword evidence="4" id="KW-1185">Reference proteome</keyword>
<dbReference type="InterPro" id="IPR025421">
    <property type="entry name" value="DUF4148"/>
</dbReference>
<feature type="region of interest" description="Disordered" evidence="1">
    <location>
        <begin position="69"/>
        <end position="89"/>
    </location>
</feature>
<accession>A0A1H1JZF2</accession>
<dbReference type="Pfam" id="PF13663">
    <property type="entry name" value="DUF4148"/>
    <property type="match status" value="1"/>
</dbReference>
<evidence type="ECO:0000256" key="2">
    <source>
        <dbReference type="SAM" id="SignalP"/>
    </source>
</evidence>
<feature type="chain" id="PRO_5010367447" description="DUF4148 domain-containing protein" evidence="2">
    <location>
        <begin position="23"/>
        <end position="89"/>
    </location>
</feature>
<keyword evidence="2" id="KW-0732">Signal</keyword>
<feature type="signal peptide" evidence="2">
    <location>
        <begin position="1"/>
        <end position="22"/>
    </location>
</feature>
<feature type="compositionally biased region" description="Polar residues" evidence="1">
    <location>
        <begin position="71"/>
        <end position="89"/>
    </location>
</feature>
<dbReference type="EMBL" id="FNKP01000004">
    <property type="protein sequence ID" value="SDR55428.1"/>
    <property type="molecule type" value="Genomic_DNA"/>
</dbReference>
<reference evidence="4" key="1">
    <citation type="submission" date="2016-10" db="EMBL/GenBank/DDBJ databases">
        <authorList>
            <person name="Varghese N."/>
        </authorList>
    </citation>
    <scope>NUCLEOTIDE SEQUENCE [LARGE SCALE GENOMIC DNA]</scope>
    <source>
        <strain evidence="4">GAS106B</strain>
    </source>
</reference>